<keyword evidence="2" id="KW-1185">Reference proteome</keyword>
<evidence type="ECO:0000313" key="2">
    <source>
        <dbReference type="Proteomes" id="UP000093000"/>
    </source>
</evidence>
<name>A0A1C7MTJ7_9FUNG</name>
<dbReference type="Proteomes" id="UP000093000">
    <property type="component" value="Unassembled WGS sequence"/>
</dbReference>
<accession>A0A1C7MTJ7</accession>
<reference evidence="1 2" key="1">
    <citation type="submission" date="2016-03" db="EMBL/GenBank/DDBJ databases">
        <title>Choanephora cucurbitarum.</title>
        <authorList>
            <person name="Min B."/>
            <person name="Park H."/>
            <person name="Park J.-H."/>
            <person name="Shin H.-D."/>
            <person name="Choi I.-G."/>
        </authorList>
    </citation>
    <scope>NUCLEOTIDE SEQUENCE [LARGE SCALE GENOMIC DNA]</scope>
    <source>
        <strain evidence="1 2">KUS-F28377</strain>
    </source>
</reference>
<dbReference type="AlphaFoldDB" id="A0A1C7MTJ7"/>
<sequence>MPCTFKTFPVVRSNPNVNNNTTSNKVIPDVATTTSRLASASLPDIAFFTRRLRDLERSLDYEELQARTTGNIDHEDKKHGFPSTEDDLKILHSLIDDLVQAIIGDNGWDLDEFLMRGKINKRKVGAVINNFKEHATLTYVLGGKIWNSGCRDNYVKHVLRQKHKYAKEKRMEAELSEDER</sequence>
<organism evidence="1 2">
    <name type="scientific">Choanephora cucurbitarum</name>
    <dbReference type="NCBI Taxonomy" id="101091"/>
    <lineage>
        <taxon>Eukaryota</taxon>
        <taxon>Fungi</taxon>
        <taxon>Fungi incertae sedis</taxon>
        <taxon>Mucoromycota</taxon>
        <taxon>Mucoromycotina</taxon>
        <taxon>Mucoromycetes</taxon>
        <taxon>Mucorales</taxon>
        <taxon>Mucorineae</taxon>
        <taxon>Choanephoraceae</taxon>
        <taxon>Choanephoroideae</taxon>
        <taxon>Choanephora</taxon>
    </lineage>
</organism>
<dbReference type="EMBL" id="LUGH01002427">
    <property type="protein sequence ID" value="OBZ80201.1"/>
    <property type="molecule type" value="Genomic_DNA"/>
</dbReference>
<evidence type="ECO:0000313" key="1">
    <source>
        <dbReference type="EMBL" id="OBZ80201.1"/>
    </source>
</evidence>
<proteinExistence type="predicted"/>
<feature type="non-terminal residue" evidence="1">
    <location>
        <position position="180"/>
    </location>
</feature>
<gene>
    <name evidence="1" type="ORF">A0J61_11750</name>
</gene>
<dbReference type="InParanoid" id="A0A1C7MTJ7"/>
<protein>
    <submittedName>
        <fullName evidence="1">Uncharacterized protein</fullName>
    </submittedName>
</protein>
<comment type="caution">
    <text evidence="1">The sequence shown here is derived from an EMBL/GenBank/DDBJ whole genome shotgun (WGS) entry which is preliminary data.</text>
</comment>